<evidence type="ECO:0000256" key="2">
    <source>
        <dbReference type="ARBA" id="ARBA00022694"/>
    </source>
</evidence>
<evidence type="ECO:0000259" key="9">
    <source>
        <dbReference type="Pfam" id="PF01416"/>
    </source>
</evidence>
<dbReference type="PANTHER" id="PTHR11142">
    <property type="entry name" value="PSEUDOURIDYLATE SYNTHASE"/>
    <property type="match status" value="1"/>
</dbReference>
<accession>A0A840XMB7</accession>
<comment type="caution">
    <text evidence="10">The sequence shown here is derived from an EMBL/GenBank/DDBJ whole genome shotgun (WGS) entry which is preliminary data.</text>
</comment>
<feature type="domain" description="Pseudouridine synthase I TruA alpha/beta" evidence="9">
    <location>
        <begin position="165"/>
        <end position="266"/>
    </location>
</feature>
<evidence type="ECO:0000256" key="6">
    <source>
        <dbReference type="PIRSR" id="PIRSR001430-2"/>
    </source>
</evidence>
<name>A0A840XMB7_9MICO</name>
<comment type="function">
    <text evidence="4">Formation of pseudouridine at positions 38, 39 and 40 in the anticodon stem and loop of transfer RNAs.</text>
</comment>
<dbReference type="Proteomes" id="UP000552883">
    <property type="component" value="Unassembled WGS sequence"/>
</dbReference>
<feature type="binding site" evidence="4 6">
    <location>
        <position position="130"/>
    </location>
    <ligand>
        <name>substrate</name>
    </ligand>
</feature>
<dbReference type="GO" id="GO:0031119">
    <property type="term" value="P:tRNA pseudouridine synthesis"/>
    <property type="evidence" value="ECO:0007669"/>
    <property type="project" value="UniProtKB-UniRule"/>
</dbReference>
<dbReference type="AlphaFoldDB" id="A0A840XMB7"/>
<dbReference type="PIRSF" id="PIRSF001430">
    <property type="entry name" value="tRNA_psdUrid_synth"/>
    <property type="match status" value="1"/>
</dbReference>
<feature type="active site" description="Nucleophile" evidence="4 5">
    <location>
        <position position="57"/>
    </location>
</feature>
<reference evidence="10 11" key="1">
    <citation type="submission" date="2020-08" db="EMBL/GenBank/DDBJ databases">
        <title>Sequencing the genomes of 1000 actinobacteria strains.</title>
        <authorList>
            <person name="Klenk H.-P."/>
        </authorList>
    </citation>
    <scope>NUCLEOTIDE SEQUENCE [LARGE SCALE GENOMIC DNA]</scope>
    <source>
        <strain evidence="10 11">DSM 23889</strain>
    </source>
</reference>
<dbReference type="PANTHER" id="PTHR11142:SF0">
    <property type="entry name" value="TRNA PSEUDOURIDINE SYNTHASE-LIKE 1"/>
    <property type="match status" value="1"/>
</dbReference>
<evidence type="ECO:0000256" key="4">
    <source>
        <dbReference type="HAMAP-Rule" id="MF_00171"/>
    </source>
</evidence>
<dbReference type="GO" id="GO:0160147">
    <property type="term" value="F:tRNA pseudouridine(38-40) synthase activity"/>
    <property type="evidence" value="ECO:0007669"/>
    <property type="project" value="UniProtKB-EC"/>
</dbReference>
<evidence type="ECO:0000256" key="7">
    <source>
        <dbReference type="RuleBase" id="RU003792"/>
    </source>
</evidence>
<keyword evidence="2 4" id="KW-0819">tRNA processing</keyword>
<dbReference type="Gene3D" id="3.30.70.580">
    <property type="entry name" value="Pseudouridine synthase I, catalytic domain, N-terminal subdomain"/>
    <property type="match status" value="1"/>
</dbReference>
<dbReference type="SUPFAM" id="SSF55120">
    <property type="entry name" value="Pseudouridine synthase"/>
    <property type="match status" value="1"/>
</dbReference>
<evidence type="ECO:0000256" key="8">
    <source>
        <dbReference type="SAM" id="MobiDB-lite"/>
    </source>
</evidence>
<organism evidence="10 11">
    <name type="scientific">Microcella frigidaquae</name>
    <dbReference type="NCBI Taxonomy" id="424758"/>
    <lineage>
        <taxon>Bacteria</taxon>
        <taxon>Bacillati</taxon>
        <taxon>Actinomycetota</taxon>
        <taxon>Actinomycetes</taxon>
        <taxon>Micrococcales</taxon>
        <taxon>Microbacteriaceae</taxon>
        <taxon>Microcella</taxon>
    </lineage>
</organism>
<gene>
    <name evidence="4" type="primary">truA</name>
    <name evidence="10" type="ORF">BJ959_001254</name>
</gene>
<keyword evidence="11" id="KW-1185">Reference proteome</keyword>
<dbReference type="Pfam" id="PF01416">
    <property type="entry name" value="PseudoU_synth_1"/>
    <property type="match status" value="2"/>
</dbReference>
<evidence type="ECO:0000313" key="11">
    <source>
        <dbReference type="Proteomes" id="UP000552883"/>
    </source>
</evidence>
<feature type="compositionally biased region" description="Low complexity" evidence="8">
    <location>
        <begin position="286"/>
        <end position="301"/>
    </location>
</feature>
<protein>
    <recommendedName>
        <fullName evidence="4">tRNA pseudouridine synthase A</fullName>
        <ecNumber evidence="4">5.4.99.12</ecNumber>
    </recommendedName>
    <alternativeName>
        <fullName evidence="4">tRNA pseudouridine(38-40) synthase</fullName>
    </alternativeName>
    <alternativeName>
        <fullName evidence="4">tRNA pseudouridylate synthase I</fullName>
    </alternativeName>
    <alternativeName>
        <fullName evidence="4">tRNA-uridine isomerase I</fullName>
    </alternativeName>
</protein>
<dbReference type="HAMAP" id="MF_00171">
    <property type="entry name" value="TruA"/>
    <property type="match status" value="1"/>
</dbReference>
<dbReference type="InterPro" id="IPR020103">
    <property type="entry name" value="PsdUridine_synth_cat_dom_sf"/>
</dbReference>
<dbReference type="GO" id="GO:0003723">
    <property type="term" value="F:RNA binding"/>
    <property type="evidence" value="ECO:0007669"/>
    <property type="project" value="InterPro"/>
</dbReference>
<evidence type="ECO:0000256" key="5">
    <source>
        <dbReference type="PIRSR" id="PIRSR001430-1"/>
    </source>
</evidence>
<dbReference type="Gene3D" id="3.30.70.660">
    <property type="entry name" value="Pseudouridine synthase I, catalytic domain, C-terminal subdomain"/>
    <property type="match status" value="1"/>
</dbReference>
<evidence type="ECO:0000256" key="3">
    <source>
        <dbReference type="ARBA" id="ARBA00023235"/>
    </source>
</evidence>
<dbReference type="InterPro" id="IPR020095">
    <property type="entry name" value="PsdUridine_synth_TruA_C"/>
</dbReference>
<feature type="domain" description="Pseudouridine synthase I TruA alpha/beta" evidence="9">
    <location>
        <begin position="11"/>
        <end position="85"/>
    </location>
</feature>
<sequence>MDTVRLRIDAAYDGTAFAGWSSQPGLRTVQGTIEAALATVLRDPAEQVRLVVAGRTDAGVHATGQVAHLDLSAERWAALAADRRRGEPTTALARRLNGVLASADPDVVITGIALAPAGFDARFSPIWRRYAYRIADEAALRDPLRRAHTLWQPGTLDAAAMDALAQSLVGLHDFGAFCKPREGSTTIRTLLDYRWRRDDDGVLLATVRADAFCHSMVRALVGAAVAVGLGRREPDAIVELLRSAQRTSLFPVVAAKGLTLVEVGYPPDAELAARAEQTRARRQPLGSASPAATAADGASSD</sequence>
<dbReference type="InterPro" id="IPR020097">
    <property type="entry name" value="PsdUridine_synth_TruA_a/b_dom"/>
</dbReference>
<dbReference type="InterPro" id="IPR001406">
    <property type="entry name" value="PsdUridine_synth_TruA"/>
</dbReference>
<comment type="subunit">
    <text evidence="4">Homodimer.</text>
</comment>
<dbReference type="CDD" id="cd02570">
    <property type="entry name" value="PseudoU_synth_EcTruA"/>
    <property type="match status" value="1"/>
</dbReference>
<dbReference type="EC" id="5.4.99.12" evidence="4"/>
<keyword evidence="3 4" id="KW-0413">Isomerase</keyword>
<dbReference type="InterPro" id="IPR020094">
    <property type="entry name" value="TruA/RsuA/RluB/E/F_N"/>
</dbReference>
<evidence type="ECO:0000256" key="1">
    <source>
        <dbReference type="ARBA" id="ARBA00009375"/>
    </source>
</evidence>
<comment type="similarity">
    <text evidence="1 4 7">Belongs to the tRNA pseudouridine synthase TruA family.</text>
</comment>
<proteinExistence type="inferred from homology"/>
<dbReference type="EMBL" id="JACHBS010000001">
    <property type="protein sequence ID" value="MBB5617758.1"/>
    <property type="molecule type" value="Genomic_DNA"/>
</dbReference>
<feature type="region of interest" description="Disordered" evidence="8">
    <location>
        <begin position="273"/>
        <end position="301"/>
    </location>
</feature>
<evidence type="ECO:0000313" key="10">
    <source>
        <dbReference type="EMBL" id="MBB5617758.1"/>
    </source>
</evidence>
<comment type="catalytic activity">
    <reaction evidence="4 7">
        <text>uridine(38/39/40) in tRNA = pseudouridine(38/39/40) in tRNA</text>
        <dbReference type="Rhea" id="RHEA:22376"/>
        <dbReference type="Rhea" id="RHEA-COMP:10085"/>
        <dbReference type="Rhea" id="RHEA-COMP:10087"/>
        <dbReference type="ChEBI" id="CHEBI:65314"/>
        <dbReference type="ChEBI" id="CHEBI:65315"/>
        <dbReference type="EC" id="5.4.99.12"/>
    </reaction>
</comment>
<comment type="caution">
    <text evidence="4">Lacks conserved residue(s) required for the propagation of feature annotation.</text>
</comment>